<protein>
    <submittedName>
        <fullName evidence="10">ABC transporter ATP-binding protein/permease</fullName>
    </submittedName>
</protein>
<evidence type="ECO:0000313" key="10">
    <source>
        <dbReference type="EMBL" id="MEZ3182532.1"/>
    </source>
</evidence>
<dbReference type="PROSITE" id="PS00211">
    <property type="entry name" value="ABC_TRANSPORTER_1"/>
    <property type="match status" value="1"/>
</dbReference>
<comment type="caution">
    <text evidence="10">The sequence shown here is derived from an EMBL/GenBank/DDBJ whole genome shotgun (WGS) entry which is preliminary data.</text>
</comment>
<dbReference type="InterPro" id="IPR017871">
    <property type="entry name" value="ABC_transporter-like_CS"/>
</dbReference>
<feature type="transmembrane region" description="Helical" evidence="7">
    <location>
        <begin position="157"/>
        <end position="177"/>
    </location>
</feature>
<feature type="transmembrane region" description="Helical" evidence="7">
    <location>
        <begin position="271"/>
        <end position="298"/>
    </location>
</feature>
<evidence type="ECO:0000313" key="11">
    <source>
        <dbReference type="Proteomes" id="UP001567537"/>
    </source>
</evidence>
<dbReference type="InterPro" id="IPR027417">
    <property type="entry name" value="P-loop_NTPase"/>
</dbReference>
<dbReference type="SUPFAM" id="SSF52540">
    <property type="entry name" value="P-loop containing nucleoside triphosphate hydrolases"/>
    <property type="match status" value="1"/>
</dbReference>
<evidence type="ECO:0000256" key="1">
    <source>
        <dbReference type="ARBA" id="ARBA00004651"/>
    </source>
</evidence>
<feature type="transmembrane region" description="Helical" evidence="7">
    <location>
        <begin position="54"/>
        <end position="80"/>
    </location>
</feature>
<keyword evidence="2 7" id="KW-0812">Transmembrane</keyword>
<dbReference type="SUPFAM" id="SSF90123">
    <property type="entry name" value="ABC transporter transmembrane region"/>
    <property type="match status" value="1"/>
</dbReference>
<evidence type="ECO:0000256" key="7">
    <source>
        <dbReference type="SAM" id="Phobius"/>
    </source>
</evidence>
<dbReference type="InterPro" id="IPR036640">
    <property type="entry name" value="ABC1_TM_sf"/>
</dbReference>
<dbReference type="PANTHER" id="PTHR43394">
    <property type="entry name" value="ATP-DEPENDENT PERMEASE MDL1, MITOCHONDRIAL"/>
    <property type="match status" value="1"/>
</dbReference>
<dbReference type="CDD" id="cd18548">
    <property type="entry name" value="ABC_6TM_Tm287_like"/>
    <property type="match status" value="1"/>
</dbReference>
<feature type="transmembrane region" description="Helical" evidence="7">
    <location>
        <begin position="237"/>
        <end position="259"/>
    </location>
</feature>
<keyword evidence="6 7" id="KW-0472">Membrane</keyword>
<dbReference type="Proteomes" id="UP001567537">
    <property type="component" value="Unassembled WGS sequence"/>
</dbReference>
<gene>
    <name evidence="10" type="ORF">KYY02_28900</name>
</gene>
<feature type="transmembrane region" description="Helical" evidence="7">
    <location>
        <begin position="127"/>
        <end position="151"/>
    </location>
</feature>
<dbReference type="Pfam" id="PF00664">
    <property type="entry name" value="ABC_membrane"/>
    <property type="match status" value="1"/>
</dbReference>
<feature type="domain" description="ABC transporter" evidence="8">
    <location>
        <begin position="334"/>
        <end position="569"/>
    </location>
</feature>
<organism evidence="10 11">
    <name type="scientific">Streptomyces pimonensis</name>
    <dbReference type="NCBI Taxonomy" id="2860288"/>
    <lineage>
        <taxon>Bacteria</taxon>
        <taxon>Bacillati</taxon>
        <taxon>Actinomycetota</taxon>
        <taxon>Actinomycetes</taxon>
        <taxon>Kitasatosporales</taxon>
        <taxon>Streptomycetaceae</taxon>
        <taxon>Streptomyces</taxon>
    </lineage>
</organism>
<dbReference type="InterPro" id="IPR039421">
    <property type="entry name" value="Type_1_exporter"/>
</dbReference>
<keyword evidence="3" id="KW-0547">Nucleotide-binding</keyword>
<dbReference type="Gene3D" id="3.40.50.300">
    <property type="entry name" value="P-loop containing nucleotide triphosphate hydrolases"/>
    <property type="match status" value="1"/>
</dbReference>
<dbReference type="InterPro" id="IPR003593">
    <property type="entry name" value="AAA+_ATPase"/>
</dbReference>
<dbReference type="InterPro" id="IPR003439">
    <property type="entry name" value="ABC_transporter-like_ATP-bd"/>
</dbReference>
<evidence type="ECO:0000259" key="9">
    <source>
        <dbReference type="PROSITE" id="PS50929"/>
    </source>
</evidence>
<dbReference type="SMART" id="SM00382">
    <property type="entry name" value="AAA"/>
    <property type="match status" value="1"/>
</dbReference>
<evidence type="ECO:0000256" key="6">
    <source>
        <dbReference type="ARBA" id="ARBA00023136"/>
    </source>
</evidence>
<keyword evidence="11" id="KW-1185">Reference proteome</keyword>
<name>A0ABV4J941_9ACTN</name>
<feature type="transmembrane region" description="Helical" evidence="7">
    <location>
        <begin position="15"/>
        <end position="34"/>
    </location>
</feature>
<keyword evidence="4 10" id="KW-0067">ATP-binding</keyword>
<dbReference type="Pfam" id="PF00005">
    <property type="entry name" value="ABC_tran"/>
    <property type="match status" value="1"/>
</dbReference>
<dbReference type="PROSITE" id="PS50929">
    <property type="entry name" value="ABC_TM1F"/>
    <property type="match status" value="1"/>
</dbReference>
<dbReference type="RefSeq" id="WP_371243293.1">
    <property type="nucleotide sequence ID" value="NZ_JAHWZY010000045.1"/>
</dbReference>
<dbReference type="PANTHER" id="PTHR43394:SF1">
    <property type="entry name" value="ATP-BINDING CASSETTE SUB-FAMILY B MEMBER 10, MITOCHONDRIAL"/>
    <property type="match status" value="1"/>
</dbReference>
<sequence>MIIRLLRTYLRPHPVWLGMLVLFQTVQTLATLYLPTLNAGLIDEGVVPGDVAHILATGAVMLGVILVQVLSAVAAVYYAARVAAALGRDMRTAVFERVQGFSVREVGRFGAPSLITRTTNDVQQVQTLVLMTLSLVVPAPIMAAVGVLMALSLDPSLSWLLAVVIPVLVLVVAVILVRMAPLARRTQECIDQVNRVVREQITGMRVVRAFVRERYEQDRFDGANRELMRVSLAAARINALMLPSLMLILNGANVAVLWLGGHRIDDGSMEIGSLIAFLQYLLLILQAAIMATYMLMVVPRAETSARRIQEVLDTPSSVVPPTAPVLRLPTPGTVEIQDVDFRYAGAEEPVLRGVRLATGPGEITAVIGSTGSGKTTLLHLIPRLFDAVEGSVLVGGVDVRELDPVTLSSTVALVPQNPLLFSGTVATNLRYGDPGADESELWRALDIAQARDFVEALPGGLHAPISQGGANVSGGQRQRLAIARALVARPSIYLFDDSFSALDYATDAALRSALAEHTAEATVLLVAQRVSTIRHADRIVVLDEGRVVGTGTHDELMDTSRTYREIVLSQPDRQEAA</sequence>
<dbReference type="PROSITE" id="PS50893">
    <property type="entry name" value="ABC_TRANSPORTER_2"/>
    <property type="match status" value="1"/>
</dbReference>
<accession>A0ABV4J941</accession>
<evidence type="ECO:0000256" key="4">
    <source>
        <dbReference type="ARBA" id="ARBA00022840"/>
    </source>
</evidence>
<feature type="domain" description="ABC transmembrane type-1" evidence="9">
    <location>
        <begin position="20"/>
        <end position="300"/>
    </location>
</feature>
<comment type="subcellular location">
    <subcellularLocation>
        <location evidence="1">Cell membrane</location>
        <topology evidence="1">Multi-pass membrane protein</topology>
    </subcellularLocation>
</comment>
<reference evidence="10 11" key="1">
    <citation type="journal article" date="2021" name="Res Sq">
        <title>Streptomyces Pimoensis sp. nov., Isolated From the Taklimakan Desert in Xinjiang, China.</title>
        <authorList>
            <person name="Zhang P."/>
            <person name="Luo X."/>
            <person name="Luo X."/>
            <person name="Liu Z."/>
            <person name="Xia Z."/>
            <person name="Wan C."/>
            <person name="zhang L."/>
        </authorList>
    </citation>
    <scope>NUCLEOTIDE SEQUENCE [LARGE SCALE GENOMIC DNA]</scope>
    <source>
        <strain evidence="10 11">TRM75549</strain>
    </source>
</reference>
<dbReference type="EMBL" id="JAHWZY010000045">
    <property type="protein sequence ID" value="MEZ3182532.1"/>
    <property type="molecule type" value="Genomic_DNA"/>
</dbReference>
<evidence type="ECO:0000256" key="3">
    <source>
        <dbReference type="ARBA" id="ARBA00022741"/>
    </source>
</evidence>
<evidence type="ECO:0000256" key="2">
    <source>
        <dbReference type="ARBA" id="ARBA00022692"/>
    </source>
</evidence>
<keyword evidence="5 7" id="KW-1133">Transmembrane helix</keyword>
<evidence type="ECO:0000259" key="8">
    <source>
        <dbReference type="PROSITE" id="PS50893"/>
    </source>
</evidence>
<proteinExistence type="predicted"/>
<evidence type="ECO:0000256" key="5">
    <source>
        <dbReference type="ARBA" id="ARBA00022989"/>
    </source>
</evidence>
<dbReference type="GO" id="GO:0005524">
    <property type="term" value="F:ATP binding"/>
    <property type="evidence" value="ECO:0007669"/>
    <property type="project" value="UniProtKB-KW"/>
</dbReference>
<dbReference type="InterPro" id="IPR011527">
    <property type="entry name" value="ABC1_TM_dom"/>
</dbReference>
<dbReference type="Gene3D" id="1.20.1560.10">
    <property type="entry name" value="ABC transporter type 1, transmembrane domain"/>
    <property type="match status" value="1"/>
</dbReference>